<evidence type="ECO:0000256" key="2">
    <source>
        <dbReference type="ARBA" id="ARBA00006742"/>
    </source>
</evidence>
<gene>
    <name evidence="11" type="ORF">BG261_06865</name>
</gene>
<evidence type="ECO:0000256" key="1">
    <source>
        <dbReference type="ARBA" id="ARBA00004162"/>
    </source>
</evidence>
<comment type="caution">
    <text evidence="11">The sequence shown here is derived from an EMBL/GenBank/DDBJ whole genome shotgun (WGS) entry which is preliminary data.</text>
</comment>
<proteinExistence type="inferred from homology"/>
<dbReference type="EMBL" id="MKIR01000024">
    <property type="protein sequence ID" value="OFI48612.1"/>
    <property type="molecule type" value="Genomic_DNA"/>
</dbReference>
<keyword evidence="8" id="KW-0811">Translocation</keyword>
<dbReference type="InterPro" id="IPR003849">
    <property type="entry name" value="Preprotein_translocase_YajC"/>
</dbReference>
<dbReference type="Proteomes" id="UP000178622">
    <property type="component" value="Unassembled WGS sequence"/>
</dbReference>
<dbReference type="Pfam" id="PF02699">
    <property type="entry name" value="YajC"/>
    <property type="match status" value="1"/>
</dbReference>
<keyword evidence="4" id="KW-1003">Cell membrane</keyword>
<evidence type="ECO:0000256" key="7">
    <source>
        <dbReference type="ARBA" id="ARBA00022989"/>
    </source>
</evidence>
<keyword evidence="6" id="KW-0653">Protein transport</keyword>
<keyword evidence="9" id="KW-0472">Membrane</keyword>
<keyword evidence="12" id="KW-1185">Reference proteome</keyword>
<evidence type="ECO:0000256" key="6">
    <source>
        <dbReference type="ARBA" id="ARBA00022927"/>
    </source>
</evidence>
<dbReference type="GO" id="GO:0005886">
    <property type="term" value="C:plasma membrane"/>
    <property type="evidence" value="ECO:0007669"/>
    <property type="project" value="UniProtKB-SubCell"/>
</dbReference>
<comment type="subcellular location">
    <subcellularLocation>
        <location evidence="1">Cell membrane</location>
        <topology evidence="1">Single-pass membrane protein</topology>
    </subcellularLocation>
</comment>
<dbReference type="OrthoDB" id="9800132at2"/>
<keyword evidence="3" id="KW-0813">Transport</keyword>
<evidence type="ECO:0000256" key="8">
    <source>
        <dbReference type="ARBA" id="ARBA00023010"/>
    </source>
</evidence>
<accession>A0A1E8GK37</accession>
<evidence type="ECO:0000256" key="3">
    <source>
        <dbReference type="ARBA" id="ARBA00022448"/>
    </source>
</evidence>
<evidence type="ECO:0008006" key="13">
    <source>
        <dbReference type="Google" id="ProtNLM"/>
    </source>
</evidence>
<dbReference type="STRING" id="1859473.BG261_06865"/>
<feature type="compositionally biased region" description="Basic and acidic residues" evidence="10">
    <location>
        <begin position="95"/>
        <end position="111"/>
    </location>
</feature>
<name>A0A1E8GK37_9LACT</name>
<evidence type="ECO:0000313" key="11">
    <source>
        <dbReference type="EMBL" id="OFI48612.1"/>
    </source>
</evidence>
<evidence type="ECO:0000256" key="5">
    <source>
        <dbReference type="ARBA" id="ARBA00022692"/>
    </source>
</evidence>
<keyword evidence="5" id="KW-0812">Transmembrane</keyword>
<sequence length="145" mass="16020">MPMIVMLLLFAAMMYFTQRQQKKAQASRQDLLNNMEIGSEIITRGGLHGVLSATNDSEGTIELDCEGVFLTFERSAVLTVKPANSTAVSDGNDGFAEHVENRAKSSDKEESFTDQLADDSEHALEDLQEDTESIIKSESPFIDEK</sequence>
<evidence type="ECO:0000256" key="9">
    <source>
        <dbReference type="ARBA" id="ARBA00023136"/>
    </source>
</evidence>
<dbReference type="PANTHER" id="PTHR33909:SF1">
    <property type="entry name" value="SEC TRANSLOCON ACCESSORY COMPLEX SUBUNIT YAJC"/>
    <property type="match status" value="1"/>
</dbReference>
<protein>
    <recommendedName>
        <fullName evidence="13">Preprotein translocase subunit YajC</fullName>
    </recommendedName>
</protein>
<dbReference type="AlphaFoldDB" id="A0A1E8GK37"/>
<comment type="similarity">
    <text evidence="2">Belongs to the YajC family.</text>
</comment>
<evidence type="ECO:0000256" key="10">
    <source>
        <dbReference type="SAM" id="MobiDB-lite"/>
    </source>
</evidence>
<dbReference type="PRINTS" id="PR01853">
    <property type="entry name" value="YAJCTRNLCASE"/>
</dbReference>
<dbReference type="SMART" id="SM01323">
    <property type="entry name" value="YajC"/>
    <property type="match status" value="1"/>
</dbReference>
<dbReference type="GO" id="GO:0015031">
    <property type="term" value="P:protein transport"/>
    <property type="evidence" value="ECO:0007669"/>
    <property type="project" value="UniProtKB-KW"/>
</dbReference>
<evidence type="ECO:0000313" key="12">
    <source>
        <dbReference type="Proteomes" id="UP000178622"/>
    </source>
</evidence>
<organism evidence="11 12">
    <name type="scientific">Floricoccus tropicus</name>
    <dbReference type="NCBI Taxonomy" id="1859473"/>
    <lineage>
        <taxon>Bacteria</taxon>
        <taxon>Bacillati</taxon>
        <taxon>Bacillota</taxon>
        <taxon>Bacilli</taxon>
        <taxon>Lactobacillales</taxon>
        <taxon>Streptococcaceae</taxon>
        <taxon>Floricoccus</taxon>
    </lineage>
</organism>
<reference evidence="12" key="1">
    <citation type="submission" date="2016-09" db="EMBL/GenBank/DDBJ databases">
        <title>Draft genome sequence of a novel species of the family Streptococcaceae isolated from flowers.</title>
        <authorList>
            <person name="Chuah L.-O."/>
            <person name="Yap K.-P."/>
            <person name="Thong K.L."/>
            <person name="Liong M.T."/>
            <person name="Ahmad R."/>
            <person name="Rusul G."/>
        </authorList>
    </citation>
    <scope>NUCLEOTIDE SEQUENCE [LARGE SCALE GENOMIC DNA]</scope>
    <source>
        <strain evidence="12">DF1</strain>
    </source>
</reference>
<feature type="region of interest" description="Disordered" evidence="10">
    <location>
        <begin position="86"/>
        <end position="145"/>
    </location>
</feature>
<keyword evidence="7" id="KW-1133">Transmembrane helix</keyword>
<evidence type="ECO:0000256" key="4">
    <source>
        <dbReference type="ARBA" id="ARBA00022475"/>
    </source>
</evidence>
<dbReference type="RefSeq" id="WP_070793005.1">
    <property type="nucleotide sequence ID" value="NZ_MKIR01000024.1"/>
</dbReference>
<dbReference type="PANTHER" id="PTHR33909">
    <property type="entry name" value="SEC TRANSLOCON ACCESSORY COMPLEX SUBUNIT YAJC"/>
    <property type="match status" value="1"/>
</dbReference>